<keyword evidence="5" id="KW-0997">Cell inner membrane</keyword>
<dbReference type="PANTHER" id="PTHR36106">
    <property type="entry name" value="ANAEROBIC C4-DICARBOXYLATE TRANSPORTER DCUB"/>
    <property type="match status" value="1"/>
</dbReference>
<comment type="similarity">
    <text evidence="2">Belongs to the DcuA/DcuB transporter (TC 2.A.13.1) family.</text>
</comment>
<comment type="catalytic activity">
    <reaction evidence="11">
        <text>fumarate(in) + succinate(out) = fumarate(out) + succinate(in)</text>
        <dbReference type="Rhea" id="RHEA:29323"/>
        <dbReference type="ChEBI" id="CHEBI:29806"/>
        <dbReference type="ChEBI" id="CHEBI:30031"/>
    </reaction>
    <physiologicalReaction direction="right-to-left" evidence="11">
        <dbReference type="Rhea" id="RHEA:29325"/>
    </physiologicalReaction>
</comment>
<keyword evidence="7 14" id="KW-1133">Transmembrane helix</keyword>
<dbReference type="GO" id="GO:0015556">
    <property type="term" value="F:C4-dicarboxylate transmembrane transporter activity"/>
    <property type="evidence" value="ECO:0007669"/>
    <property type="project" value="InterPro"/>
</dbReference>
<keyword evidence="4" id="KW-1003">Cell membrane</keyword>
<evidence type="ECO:0000256" key="11">
    <source>
        <dbReference type="ARBA" id="ARBA00034287"/>
    </source>
</evidence>
<dbReference type="PANTHER" id="PTHR36106:SF2">
    <property type="entry name" value="C4-DICARBOXYLATE TRANSPORTER DCUA"/>
    <property type="match status" value="1"/>
</dbReference>
<dbReference type="Proteomes" id="UP000297989">
    <property type="component" value="Unassembled WGS sequence"/>
</dbReference>
<dbReference type="InterPro" id="IPR004668">
    <property type="entry name" value="Anaer_Dcu_memb_transpt"/>
</dbReference>
<dbReference type="EMBL" id="PYKK01000972">
    <property type="protein sequence ID" value="TGD36788.1"/>
    <property type="molecule type" value="Genomic_DNA"/>
</dbReference>
<evidence type="ECO:0000313" key="16">
    <source>
        <dbReference type="Proteomes" id="UP000297989"/>
    </source>
</evidence>
<protein>
    <recommendedName>
        <fullName evidence="13">C4-dicarboxylate transporter DcuA</fullName>
    </recommendedName>
</protein>
<accession>A0A659SC82</accession>
<evidence type="ECO:0000256" key="8">
    <source>
        <dbReference type="ARBA" id="ARBA00023136"/>
    </source>
</evidence>
<evidence type="ECO:0000256" key="9">
    <source>
        <dbReference type="ARBA" id="ARBA00034237"/>
    </source>
</evidence>
<evidence type="ECO:0000256" key="13">
    <source>
        <dbReference type="ARBA" id="ARBA00039380"/>
    </source>
</evidence>
<comment type="catalytic activity">
    <reaction evidence="9">
        <text>L-aspartate(in) + succinate(out) = L-aspartate(out) + succinate(in)</text>
        <dbReference type="Rhea" id="RHEA:29343"/>
        <dbReference type="ChEBI" id="CHEBI:29991"/>
        <dbReference type="ChEBI" id="CHEBI:30031"/>
    </reaction>
    <physiologicalReaction direction="right-to-left" evidence="9">
        <dbReference type="Rhea" id="RHEA:29345"/>
    </physiologicalReaction>
</comment>
<evidence type="ECO:0000256" key="2">
    <source>
        <dbReference type="ARBA" id="ARBA00006413"/>
    </source>
</evidence>
<proteinExistence type="inferred from homology"/>
<keyword evidence="3" id="KW-0813">Transport</keyword>
<dbReference type="GO" id="GO:0005886">
    <property type="term" value="C:plasma membrane"/>
    <property type="evidence" value="ECO:0007669"/>
    <property type="project" value="UniProtKB-SubCell"/>
</dbReference>
<sequence>MIVVELIIVLLAIFLGARLGGIGIGFAGGLGVLVLAAIGVKPGTIPFD</sequence>
<evidence type="ECO:0000313" key="15">
    <source>
        <dbReference type="EMBL" id="TGD36788.1"/>
    </source>
</evidence>
<reference evidence="15 16" key="1">
    <citation type="submission" date="2018-03" db="EMBL/GenBank/DDBJ databases">
        <title>Non-Typhoidal Salmonella genome sequencing and assembly.</title>
        <authorList>
            <person name="Matchawe C."/>
        </authorList>
    </citation>
    <scope>NUCLEOTIDE SEQUENCE [LARGE SCALE GENOMIC DNA]</scope>
    <source>
        <strain evidence="15 16">8EV</strain>
    </source>
</reference>
<keyword evidence="8 14" id="KW-0472">Membrane</keyword>
<dbReference type="Pfam" id="PF03605">
    <property type="entry name" value="DcuA_DcuB"/>
    <property type="match status" value="1"/>
</dbReference>
<comment type="catalytic activity">
    <reaction evidence="12">
        <text>fumarate(in) + L-aspartate(out) = fumarate(out) + L-aspartate(in)</text>
        <dbReference type="Rhea" id="RHEA:72459"/>
        <dbReference type="ChEBI" id="CHEBI:29806"/>
        <dbReference type="ChEBI" id="CHEBI:29991"/>
    </reaction>
    <physiologicalReaction direction="left-to-right" evidence="12">
        <dbReference type="Rhea" id="RHEA:72460"/>
    </physiologicalReaction>
</comment>
<comment type="catalytic activity">
    <reaction evidence="10">
        <text>(S)-malate(in) + succinate(out) = (S)-malate(out) + succinate(in)</text>
        <dbReference type="Rhea" id="RHEA:29327"/>
        <dbReference type="ChEBI" id="CHEBI:15589"/>
        <dbReference type="ChEBI" id="CHEBI:30031"/>
    </reaction>
    <physiologicalReaction direction="right-to-left" evidence="10">
        <dbReference type="Rhea" id="RHEA:29329"/>
    </physiologicalReaction>
</comment>
<dbReference type="AlphaFoldDB" id="A0A659SC82"/>
<feature type="transmembrane region" description="Helical" evidence="14">
    <location>
        <begin position="6"/>
        <end position="38"/>
    </location>
</feature>
<feature type="non-terminal residue" evidence="15">
    <location>
        <position position="48"/>
    </location>
</feature>
<comment type="subcellular location">
    <subcellularLocation>
        <location evidence="1">Cell inner membrane</location>
        <topology evidence="1">Multi-pass membrane protein</topology>
    </subcellularLocation>
</comment>
<evidence type="ECO:0000256" key="3">
    <source>
        <dbReference type="ARBA" id="ARBA00022448"/>
    </source>
</evidence>
<comment type="caution">
    <text evidence="15">The sequence shown here is derived from an EMBL/GenBank/DDBJ whole genome shotgun (WGS) entry which is preliminary data.</text>
</comment>
<evidence type="ECO:0000256" key="1">
    <source>
        <dbReference type="ARBA" id="ARBA00004429"/>
    </source>
</evidence>
<name>A0A659SC82_SALET</name>
<evidence type="ECO:0000256" key="7">
    <source>
        <dbReference type="ARBA" id="ARBA00022989"/>
    </source>
</evidence>
<evidence type="ECO:0000256" key="5">
    <source>
        <dbReference type="ARBA" id="ARBA00022519"/>
    </source>
</evidence>
<gene>
    <name evidence="15" type="ORF">C9F10_13780</name>
</gene>
<evidence type="ECO:0000256" key="6">
    <source>
        <dbReference type="ARBA" id="ARBA00022692"/>
    </source>
</evidence>
<evidence type="ECO:0000256" key="14">
    <source>
        <dbReference type="SAM" id="Phobius"/>
    </source>
</evidence>
<organism evidence="15 16">
    <name type="scientific">Salmonella enterica subsp. enterica serovar Poona</name>
    <dbReference type="NCBI Taxonomy" id="436295"/>
    <lineage>
        <taxon>Bacteria</taxon>
        <taxon>Pseudomonadati</taxon>
        <taxon>Pseudomonadota</taxon>
        <taxon>Gammaproteobacteria</taxon>
        <taxon>Enterobacterales</taxon>
        <taxon>Enterobacteriaceae</taxon>
        <taxon>Salmonella</taxon>
    </lineage>
</organism>
<evidence type="ECO:0000256" key="12">
    <source>
        <dbReference type="ARBA" id="ARBA00036117"/>
    </source>
</evidence>
<evidence type="ECO:0000256" key="10">
    <source>
        <dbReference type="ARBA" id="ARBA00034284"/>
    </source>
</evidence>
<evidence type="ECO:0000256" key="4">
    <source>
        <dbReference type="ARBA" id="ARBA00022475"/>
    </source>
</evidence>
<keyword evidence="6 14" id="KW-0812">Transmembrane</keyword>